<dbReference type="EMBL" id="CSBK01002777">
    <property type="protein sequence ID" value="CPA21818.1"/>
    <property type="molecule type" value="Genomic_DNA"/>
</dbReference>
<protein>
    <submittedName>
        <fullName evidence="1">Uncharacterized protein</fullName>
    </submittedName>
</protein>
<evidence type="ECO:0000313" key="2">
    <source>
        <dbReference type="Proteomes" id="UP000039021"/>
    </source>
</evidence>
<gene>
    <name evidence="1" type="ORF">ERS007739_04444</name>
</gene>
<evidence type="ECO:0000313" key="1">
    <source>
        <dbReference type="EMBL" id="CPA21818.1"/>
    </source>
</evidence>
<proteinExistence type="predicted"/>
<dbReference type="Proteomes" id="UP000039021">
    <property type="component" value="Unassembled WGS sequence"/>
</dbReference>
<accession>A0A916P9K5</accession>
<comment type="caution">
    <text evidence="1">The sequence shown here is derived from an EMBL/GenBank/DDBJ whole genome shotgun (WGS) entry which is preliminary data.</text>
</comment>
<sequence length="47" mass="5002">MSPRMMWPAFSTMSEAFSTALAAMSRTASTASLGLKLIGVSYSLADR</sequence>
<dbReference type="AlphaFoldDB" id="A0A916P9K5"/>
<name>A0A916P9K5_MYCTX</name>
<organism evidence="1 2">
    <name type="scientific">Mycobacterium tuberculosis</name>
    <dbReference type="NCBI Taxonomy" id="1773"/>
    <lineage>
        <taxon>Bacteria</taxon>
        <taxon>Bacillati</taxon>
        <taxon>Actinomycetota</taxon>
        <taxon>Actinomycetes</taxon>
        <taxon>Mycobacteriales</taxon>
        <taxon>Mycobacteriaceae</taxon>
        <taxon>Mycobacterium</taxon>
        <taxon>Mycobacterium tuberculosis complex</taxon>
    </lineage>
</organism>
<reference evidence="2" key="1">
    <citation type="submission" date="2015-03" db="EMBL/GenBank/DDBJ databases">
        <authorList>
            <consortium name="Pathogen Informatics"/>
        </authorList>
    </citation>
    <scope>NUCLEOTIDE SEQUENCE [LARGE SCALE GENOMIC DNA]</scope>
    <source>
        <strain evidence="2">N09902308</strain>
    </source>
</reference>